<dbReference type="RefSeq" id="WP_148605992.1">
    <property type="nucleotide sequence ID" value="NZ_SDGY01000003.1"/>
</dbReference>
<proteinExistence type="predicted"/>
<evidence type="ECO:0000313" key="1">
    <source>
        <dbReference type="EMBL" id="TYC46433.1"/>
    </source>
</evidence>
<name>A0A652NE08_9LACO</name>
<organism evidence="1 2">
    <name type="scientific">Leuconostoc litchii</name>
    <dbReference type="NCBI Taxonomy" id="1981069"/>
    <lineage>
        <taxon>Bacteria</taxon>
        <taxon>Bacillati</taxon>
        <taxon>Bacillota</taxon>
        <taxon>Bacilli</taxon>
        <taxon>Lactobacillales</taxon>
        <taxon>Lactobacillaceae</taxon>
        <taxon>Leuconostoc</taxon>
    </lineage>
</organism>
<dbReference type="EMBL" id="SDGY01000003">
    <property type="protein sequence ID" value="TYC46433.1"/>
    <property type="molecule type" value="Genomic_DNA"/>
</dbReference>
<protein>
    <submittedName>
        <fullName evidence="1">Uncharacterized protein</fullName>
    </submittedName>
</protein>
<dbReference type="OrthoDB" id="2246697at2"/>
<dbReference type="Proteomes" id="UP000442244">
    <property type="component" value="Unassembled WGS sequence"/>
</dbReference>
<sequence>MADKNIFEKLFLEAEKTNLQVLMDNALNEKDPDKKKVLMAIYTYAIGKKQNELLKKKEFVI</sequence>
<keyword evidence="2" id="KW-1185">Reference proteome</keyword>
<accession>A0A652NE08</accession>
<comment type="caution">
    <text evidence="1">The sequence shown here is derived from an EMBL/GenBank/DDBJ whole genome shotgun (WGS) entry which is preliminary data.</text>
</comment>
<evidence type="ECO:0000313" key="2">
    <source>
        <dbReference type="Proteomes" id="UP000442244"/>
    </source>
</evidence>
<reference evidence="1 2" key="1">
    <citation type="submission" date="2019-01" db="EMBL/GenBank/DDBJ databases">
        <title>Leuconostoc litchii sp. nov., a novel lactic acid bacterium isolated from lychee.</title>
        <authorList>
            <person name="Wang L.-T."/>
        </authorList>
    </citation>
    <scope>NUCLEOTIDE SEQUENCE [LARGE SCALE GENOMIC DNA]</scope>
    <source>
        <strain evidence="1 2">MB7</strain>
    </source>
</reference>
<gene>
    <name evidence="1" type="ORF">ESZ47_06820</name>
</gene>
<dbReference type="AlphaFoldDB" id="A0A652NE08"/>